<feature type="transmembrane region" description="Helical" evidence="1">
    <location>
        <begin position="12"/>
        <end position="36"/>
    </location>
</feature>
<evidence type="ECO:0000313" key="2">
    <source>
        <dbReference type="EMBL" id="MSS64403.1"/>
    </source>
</evidence>
<evidence type="ECO:0000256" key="1">
    <source>
        <dbReference type="SAM" id="Phobius"/>
    </source>
</evidence>
<dbReference type="Proteomes" id="UP000482209">
    <property type="component" value="Unassembled WGS sequence"/>
</dbReference>
<sequence>MAAISKSTKSALRIVQIVLQVTFNILFYMVVFLLVIRLSGAVYDFSYQIFGDVTVEEVPGHKVTFEVEKGESVLSLGRRLGEERLVVNPYSFAVRAKLTVGKRHPILPGTYKLNTSMTYDEILAVLTNTELTTDDE</sequence>
<keyword evidence="1" id="KW-1133">Transmembrane helix</keyword>
<keyword evidence="1" id="KW-0812">Transmembrane</keyword>
<dbReference type="EMBL" id="VUMT01000018">
    <property type="protein sequence ID" value="MSS64403.1"/>
    <property type="molecule type" value="Genomic_DNA"/>
</dbReference>
<dbReference type="RefSeq" id="WP_154519795.1">
    <property type="nucleotide sequence ID" value="NZ_VUMT01000018.1"/>
</dbReference>
<organism evidence="2 3">
    <name type="scientific">Velocimicrobium porci</name>
    <dbReference type="NCBI Taxonomy" id="2606634"/>
    <lineage>
        <taxon>Bacteria</taxon>
        <taxon>Bacillati</taxon>
        <taxon>Bacillota</taxon>
        <taxon>Clostridia</taxon>
        <taxon>Lachnospirales</taxon>
        <taxon>Lachnospiraceae</taxon>
        <taxon>Velocimicrobium</taxon>
    </lineage>
</organism>
<gene>
    <name evidence="2" type="ORF">FYJ58_11030</name>
</gene>
<proteinExistence type="predicted"/>
<keyword evidence="3" id="KW-1185">Reference proteome</keyword>
<keyword evidence="1" id="KW-0472">Membrane</keyword>
<protein>
    <submittedName>
        <fullName evidence="2">Endolytic transglycosylase MltG</fullName>
    </submittedName>
</protein>
<reference evidence="2 3" key="1">
    <citation type="submission" date="2019-08" db="EMBL/GenBank/DDBJ databases">
        <title>In-depth cultivation of the pig gut microbiome towards novel bacterial diversity and tailored functional studies.</title>
        <authorList>
            <person name="Wylensek D."/>
            <person name="Hitch T.C.A."/>
            <person name="Clavel T."/>
        </authorList>
    </citation>
    <scope>NUCLEOTIDE SEQUENCE [LARGE SCALE GENOMIC DNA]</scope>
    <source>
        <strain evidence="2 3">WCA-693-APC-MOT-I</strain>
    </source>
</reference>
<accession>A0A6L5Y2Q6</accession>
<dbReference type="Gene3D" id="3.30.1490.480">
    <property type="entry name" value="Endolytic murein transglycosylase"/>
    <property type="match status" value="1"/>
</dbReference>
<comment type="caution">
    <text evidence="2">The sequence shown here is derived from an EMBL/GenBank/DDBJ whole genome shotgun (WGS) entry which is preliminary data.</text>
</comment>
<name>A0A6L5Y2Q6_9FIRM</name>
<evidence type="ECO:0000313" key="3">
    <source>
        <dbReference type="Proteomes" id="UP000482209"/>
    </source>
</evidence>
<dbReference type="AlphaFoldDB" id="A0A6L5Y2Q6"/>